<dbReference type="InterPro" id="IPR017853">
    <property type="entry name" value="GH"/>
</dbReference>
<dbReference type="OrthoDB" id="5985073at2759"/>
<organism evidence="3 4">
    <name type="scientific">Neocucurbitaria cava</name>
    <dbReference type="NCBI Taxonomy" id="798079"/>
    <lineage>
        <taxon>Eukaryota</taxon>
        <taxon>Fungi</taxon>
        <taxon>Dikarya</taxon>
        <taxon>Ascomycota</taxon>
        <taxon>Pezizomycotina</taxon>
        <taxon>Dothideomycetes</taxon>
        <taxon>Pleosporomycetidae</taxon>
        <taxon>Pleosporales</taxon>
        <taxon>Pleosporineae</taxon>
        <taxon>Cucurbitariaceae</taxon>
        <taxon>Neocucurbitaria</taxon>
    </lineage>
</organism>
<protein>
    <recommendedName>
        <fullName evidence="2">Asl1-like glycosyl hydrolase catalytic domain-containing protein</fullName>
    </recommendedName>
</protein>
<dbReference type="InterPro" id="IPR053183">
    <property type="entry name" value="ASL1"/>
</dbReference>
<dbReference type="GO" id="GO:0009277">
    <property type="term" value="C:fungal-type cell wall"/>
    <property type="evidence" value="ECO:0007669"/>
    <property type="project" value="TreeGrafter"/>
</dbReference>
<feature type="domain" description="Asl1-like glycosyl hydrolase catalytic" evidence="2">
    <location>
        <begin position="48"/>
        <end position="269"/>
    </location>
</feature>
<dbReference type="PANTHER" id="PTHR34154">
    <property type="entry name" value="ALKALI-SENSITIVE LINKAGE PROTEIN 1"/>
    <property type="match status" value="1"/>
</dbReference>
<sequence length="272" mass="29242">MFKSAFVLTLAGLASLMEASPLKARGGGKRGLAFPKEYSGTAGSTYTHNFASASKVTWLYDWEAVIDGTPLGLEFVPLLHSNEAWCADGWAANVAAAQKQYSVSHVLGFNEPDQVGGGGTNMAVSDAVAAYKQYIQPLAKQGLRLGSPAVTNGAGANVGINWLKQFISGCGSDCTIDFVVAHYYAWDHADDFKNYLTTFHQTFNKPVWVTEFGVTSGDADAFLKEVLPWLDAQDWIERYAYHMVAPATSGSQWLINEAGNGLSSTGQVYAST</sequence>
<feature type="signal peptide" evidence="1">
    <location>
        <begin position="1"/>
        <end position="19"/>
    </location>
</feature>
<dbReference type="EMBL" id="JAPEUY010000006">
    <property type="protein sequence ID" value="KAJ4372221.1"/>
    <property type="molecule type" value="Genomic_DNA"/>
</dbReference>
<dbReference type="InterPro" id="IPR024655">
    <property type="entry name" value="Asl1_glyco_hydro_catalytic"/>
</dbReference>
<keyword evidence="4" id="KW-1185">Reference proteome</keyword>
<dbReference type="AlphaFoldDB" id="A0A9W8Y9Y9"/>
<proteinExistence type="predicted"/>
<feature type="chain" id="PRO_5040728953" description="Asl1-like glycosyl hydrolase catalytic domain-containing protein" evidence="1">
    <location>
        <begin position="20"/>
        <end position="272"/>
    </location>
</feature>
<keyword evidence="1" id="KW-0732">Signal</keyword>
<name>A0A9W8Y9Y9_9PLEO</name>
<dbReference type="Gene3D" id="3.20.20.80">
    <property type="entry name" value="Glycosidases"/>
    <property type="match status" value="1"/>
</dbReference>
<accession>A0A9W8Y9Y9</accession>
<evidence type="ECO:0000256" key="1">
    <source>
        <dbReference type="SAM" id="SignalP"/>
    </source>
</evidence>
<dbReference type="Pfam" id="PF11790">
    <property type="entry name" value="Glyco_hydro_cc"/>
    <property type="match status" value="1"/>
</dbReference>
<dbReference type="PANTHER" id="PTHR34154:SF10">
    <property type="entry name" value="ASL1-LIKE GLYCOSYL HYDROLASE CATALYTIC DOMAIN-CONTAINING PROTEIN"/>
    <property type="match status" value="1"/>
</dbReference>
<evidence type="ECO:0000313" key="3">
    <source>
        <dbReference type="EMBL" id="KAJ4372221.1"/>
    </source>
</evidence>
<dbReference type="GO" id="GO:0071966">
    <property type="term" value="P:fungal-type cell wall polysaccharide metabolic process"/>
    <property type="evidence" value="ECO:0007669"/>
    <property type="project" value="TreeGrafter"/>
</dbReference>
<comment type="caution">
    <text evidence="3">The sequence shown here is derived from an EMBL/GenBank/DDBJ whole genome shotgun (WGS) entry which is preliminary data.</text>
</comment>
<gene>
    <name evidence="3" type="ORF">N0V83_003995</name>
</gene>
<dbReference type="Proteomes" id="UP001140560">
    <property type="component" value="Unassembled WGS sequence"/>
</dbReference>
<evidence type="ECO:0000259" key="2">
    <source>
        <dbReference type="Pfam" id="PF11790"/>
    </source>
</evidence>
<reference evidence="3" key="1">
    <citation type="submission" date="2022-10" db="EMBL/GenBank/DDBJ databases">
        <title>Tapping the CABI collections for fungal endophytes: first genome assemblies for Collariella, Neodidymelliopsis, Ascochyta clinopodiicola, Didymella pomorum, Didymosphaeria variabile, Neocosmospora piperis and Neocucurbitaria cava.</title>
        <authorList>
            <person name="Hill R."/>
        </authorList>
    </citation>
    <scope>NUCLEOTIDE SEQUENCE</scope>
    <source>
        <strain evidence="3">IMI 356814</strain>
    </source>
</reference>
<evidence type="ECO:0000313" key="4">
    <source>
        <dbReference type="Proteomes" id="UP001140560"/>
    </source>
</evidence>
<dbReference type="SUPFAM" id="SSF51445">
    <property type="entry name" value="(Trans)glycosidases"/>
    <property type="match status" value="1"/>
</dbReference>